<proteinExistence type="predicted"/>
<evidence type="ECO:0000313" key="1">
    <source>
        <dbReference type="EMBL" id="CAA9890141.1"/>
    </source>
</evidence>
<keyword evidence="2" id="KW-1185">Reference proteome</keyword>
<reference evidence="1 2" key="1">
    <citation type="submission" date="2020-02" db="EMBL/GenBank/DDBJ databases">
        <authorList>
            <person name="Hogendoorn C."/>
        </authorList>
    </citation>
    <scope>NUCLEOTIDE SEQUENCE [LARGE SCALE GENOMIC DNA]</scope>
    <source>
        <strain evidence="1">METHB21</strain>
    </source>
</reference>
<sequence length="20" mass="2628">MRYELDLRERIIRVEEELKH</sequence>
<accession>A0A8S0WHX2</accession>
<gene>
    <name evidence="1" type="ORF">METHB2_190028</name>
</gene>
<dbReference type="EMBL" id="CADCXN010000046">
    <property type="protein sequence ID" value="CAA9890141.1"/>
    <property type="molecule type" value="Genomic_DNA"/>
</dbReference>
<name>A0A8S0WHX2_9GAMM</name>
<dbReference type="Proteomes" id="UP000494216">
    <property type="component" value="Unassembled WGS sequence"/>
</dbReference>
<protein>
    <submittedName>
        <fullName evidence="1">Uncharacterized protein</fullName>
    </submittedName>
</protein>
<organism evidence="1 2">
    <name type="scientific">Candidatus Methylobacter favarea</name>
    <dbReference type="NCBI Taxonomy" id="2707345"/>
    <lineage>
        <taxon>Bacteria</taxon>
        <taxon>Pseudomonadati</taxon>
        <taxon>Pseudomonadota</taxon>
        <taxon>Gammaproteobacteria</taxon>
        <taxon>Methylococcales</taxon>
        <taxon>Methylococcaceae</taxon>
        <taxon>Methylobacter</taxon>
    </lineage>
</organism>
<comment type="caution">
    <text evidence="1">The sequence shown here is derived from an EMBL/GenBank/DDBJ whole genome shotgun (WGS) entry which is preliminary data.</text>
</comment>
<evidence type="ECO:0000313" key="2">
    <source>
        <dbReference type="Proteomes" id="UP000494216"/>
    </source>
</evidence>
<dbReference type="AlphaFoldDB" id="A0A8S0WHX2"/>